<accession>A0A6C0F1C9</accession>
<proteinExistence type="predicted"/>
<organism evidence="1">
    <name type="scientific">viral metagenome</name>
    <dbReference type="NCBI Taxonomy" id="1070528"/>
    <lineage>
        <taxon>unclassified sequences</taxon>
        <taxon>metagenomes</taxon>
        <taxon>organismal metagenomes</taxon>
    </lineage>
</organism>
<name>A0A6C0F1C9_9ZZZZ</name>
<dbReference type="AlphaFoldDB" id="A0A6C0F1C9"/>
<dbReference type="EMBL" id="MN739000">
    <property type="protein sequence ID" value="QHT34463.1"/>
    <property type="molecule type" value="Genomic_DNA"/>
</dbReference>
<reference evidence="1" key="1">
    <citation type="journal article" date="2020" name="Nature">
        <title>Giant virus diversity and host interactions through global metagenomics.</title>
        <authorList>
            <person name="Schulz F."/>
            <person name="Roux S."/>
            <person name="Paez-Espino D."/>
            <person name="Jungbluth S."/>
            <person name="Walsh D.A."/>
            <person name="Denef V.J."/>
            <person name="McMahon K.D."/>
            <person name="Konstantinidis K.T."/>
            <person name="Eloe-Fadrosh E.A."/>
            <person name="Kyrpides N.C."/>
            <person name="Woyke T."/>
        </authorList>
    </citation>
    <scope>NUCLEOTIDE SEQUENCE</scope>
    <source>
        <strain evidence="1">GVMAG-M-3300009163-63</strain>
    </source>
</reference>
<protein>
    <submittedName>
        <fullName evidence="1">Uncharacterized protein</fullName>
    </submittedName>
</protein>
<sequence length="96" mass="10130">MVLMNAGKAARYQQSITNNNAKSYGLKMGGLAPLVGRGQFATIAIQQRGGYCGCVPYGFTSGLLYMKQRGIFQVNQASSGGVGRMHTQPGIENALG</sequence>
<evidence type="ECO:0000313" key="1">
    <source>
        <dbReference type="EMBL" id="QHT34463.1"/>
    </source>
</evidence>